<gene>
    <name evidence="1" type="ORF">TNCV_2692461</name>
</gene>
<protein>
    <submittedName>
        <fullName evidence="1">Uncharacterized protein</fullName>
    </submittedName>
</protein>
<accession>A0A8X6VYW1</accession>
<evidence type="ECO:0000313" key="2">
    <source>
        <dbReference type="Proteomes" id="UP000887159"/>
    </source>
</evidence>
<dbReference type="Proteomes" id="UP000887159">
    <property type="component" value="Unassembled WGS sequence"/>
</dbReference>
<dbReference type="AlphaFoldDB" id="A0A8X6VYW1"/>
<proteinExistence type="predicted"/>
<organism evidence="1 2">
    <name type="scientific">Trichonephila clavipes</name>
    <name type="common">Golden silk orbweaver</name>
    <name type="synonym">Nephila clavipes</name>
    <dbReference type="NCBI Taxonomy" id="2585209"/>
    <lineage>
        <taxon>Eukaryota</taxon>
        <taxon>Metazoa</taxon>
        <taxon>Ecdysozoa</taxon>
        <taxon>Arthropoda</taxon>
        <taxon>Chelicerata</taxon>
        <taxon>Arachnida</taxon>
        <taxon>Araneae</taxon>
        <taxon>Araneomorphae</taxon>
        <taxon>Entelegynae</taxon>
        <taxon>Araneoidea</taxon>
        <taxon>Nephilidae</taxon>
        <taxon>Trichonephila</taxon>
    </lineage>
</organism>
<reference evidence="1" key="1">
    <citation type="submission" date="2020-08" db="EMBL/GenBank/DDBJ databases">
        <title>Multicomponent nature underlies the extraordinary mechanical properties of spider dragline silk.</title>
        <authorList>
            <person name="Kono N."/>
            <person name="Nakamura H."/>
            <person name="Mori M."/>
            <person name="Yoshida Y."/>
            <person name="Ohtoshi R."/>
            <person name="Malay A.D."/>
            <person name="Moran D.A.P."/>
            <person name="Tomita M."/>
            <person name="Numata K."/>
            <person name="Arakawa K."/>
        </authorList>
    </citation>
    <scope>NUCLEOTIDE SEQUENCE</scope>
</reference>
<name>A0A8X6VYW1_TRICX</name>
<comment type="caution">
    <text evidence="1">The sequence shown here is derived from an EMBL/GenBank/DDBJ whole genome shotgun (WGS) entry which is preliminary data.</text>
</comment>
<sequence length="78" mass="8530">MARIGQQKRCCVPSGQSQVTHFCSDSAEPLGAWMKVLVRQRILIETYNQGRLKAGVNCARAQGLGNNGSIVSFSTQLY</sequence>
<evidence type="ECO:0000313" key="1">
    <source>
        <dbReference type="EMBL" id="GFY25055.1"/>
    </source>
</evidence>
<keyword evidence="2" id="KW-1185">Reference proteome</keyword>
<dbReference type="EMBL" id="BMAU01021370">
    <property type="protein sequence ID" value="GFY25055.1"/>
    <property type="molecule type" value="Genomic_DNA"/>
</dbReference>